<dbReference type="InterPro" id="IPR050090">
    <property type="entry name" value="Tyrosine_recombinase_XerCD"/>
</dbReference>
<dbReference type="GO" id="GO:0015074">
    <property type="term" value="P:DNA integration"/>
    <property type="evidence" value="ECO:0007669"/>
    <property type="project" value="InterPro"/>
</dbReference>
<evidence type="ECO:0000259" key="2">
    <source>
        <dbReference type="PROSITE" id="PS51898"/>
    </source>
</evidence>
<dbReference type="EMBL" id="VFPE01000003">
    <property type="protein sequence ID" value="TQM25124.1"/>
    <property type="molecule type" value="Genomic_DNA"/>
</dbReference>
<dbReference type="InterPro" id="IPR002104">
    <property type="entry name" value="Integrase_catalytic"/>
</dbReference>
<accession>A0A543EU92</accession>
<protein>
    <submittedName>
        <fullName evidence="3">Site-specific recombinase XerD</fullName>
    </submittedName>
</protein>
<dbReference type="AlphaFoldDB" id="A0A543EU92"/>
<comment type="caution">
    <text evidence="3">The sequence shown here is derived from an EMBL/GenBank/DDBJ whole genome shotgun (WGS) entry which is preliminary data.</text>
</comment>
<proteinExistence type="predicted"/>
<dbReference type="Gene3D" id="1.10.443.10">
    <property type="entry name" value="Intergrase catalytic core"/>
    <property type="match status" value="1"/>
</dbReference>
<keyword evidence="1" id="KW-0233">DNA recombination</keyword>
<dbReference type="GO" id="GO:0006310">
    <property type="term" value="P:DNA recombination"/>
    <property type="evidence" value="ECO:0007669"/>
    <property type="project" value="UniProtKB-KW"/>
</dbReference>
<evidence type="ECO:0000313" key="3">
    <source>
        <dbReference type="EMBL" id="TQM25124.1"/>
    </source>
</evidence>
<reference evidence="3 4" key="1">
    <citation type="submission" date="2019-06" db="EMBL/GenBank/DDBJ databases">
        <title>Sequencing the genomes of 1000 actinobacteria strains.</title>
        <authorList>
            <person name="Klenk H.-P."/>
        </authorList>
    </citation>
    <scope>NUCLEOTIDE SEQUENCE [LARGE SCALE GENOMIC DNA]</scope>
    <source>
        <strain evidence="3 4">DSM 105492</strain>
    </source>
</reference>
<name>A0A543EU92_9MICO</name>
<evidence type="ECO:0000256" key="1">
    <source>
        <dbReference type="ARBA" id="ARBA00023172"/>
    </source>
</evidence>
<dbReference type="SUPFAM" id="SSF56349">
    <property type="entry name" value="DNA breaking-rejoining enzymes"/>
    <property type="match status" value="1"/>
</dbReference>
<gene>
    <name evidence="3" type="ORF">FB391_2583</name>
</gene>
<dbReference type="CDD" id="cd00397">
    <property type="entry name" value="DNA_BRE_C"/>
    <property type="match status" value="1"/>
</dbReference>
<dbReference type="Pfam" id="PF00589">
    <property type="entry name" value="Phage_integrase"/>
    <property type="match status" value="1"/>
</dbReference>
<feature type="domain" description="Tyr recombinase" evidence="2">
    <location>
        <begin position="108"/>
        <end position="277"/>
    </location>
</feature>
<evidence type="ECO:0000313" key="4">
    <source>
        <dbReference type="Proteomes" id="UP000320235"/>
    </source>
</evidence>
<sequence>MSESDTRRDVWGAAIEDFITAQVASGIRVTSTYTRRQHLQHFAARIERGPWEVTSDDLAVFLARQNWAQETRRSRRTTFAAFYGWAVATRRIVDDPVAGLAKLRPSEPTPRPVPDRVYLEALLRASPVEALWIDLAAEHGLRRAEIACIASWDIVETLVGHDLVVHGKGGKTRDVPLTRAMTAALLSIVDELPRGRGYLFPGDEGGHVSARWLGFRVNRLLDGHWTIHKLRHRAATRFWVSADGDPYVVADLMGWANLSMVKTYVKLPDDRKRAVLEGASRGGRSLVAANG</sequence>
<dbReference type="PANTHER" id="PTHR30349">
    <property type="entry name" value="PHAGE INTEGRASE-RELATED"/>
    <property type="match status" value="1"/>
</dbReference>
<dbReference type="Proteomes" id="UP000320235">
    <property type="component" value="Unassembled WGS sequence"/>
</dbReference>
<organism evidence="3 4">
    <name type="scientific">Microbacterium kyungheense</name>
    <dbReference type="NCBI Taxonomy" id="1263636"/>
    <lineage>
        <taxon>Bacteria</taxon>
        <taxon>Bacillati</taxon>
        <taxon>Actinomycetota</taxon>
        <taxon>Actinomycetes</taxon>
        <taxon>Micrococcales</taxon>
        <taxon>Microbacteriaceae</taxon>
        <taxon>Microbacterium</taxon>
    </lineage>
</organism>
<dbReference type="PROSITE" id="PS51898">
    <property type="entry name" value="TYR_RECOMBINASE"/>
    <property type="match status" value="1"/>
</dbReference>
<dbReference type="PANTHER" id="PTHR30349:SF64">
    <property type="entry name" value="PROPHAGE INTEGRASE INTD-RELATED"/>
    <property type="match status" value="1"/>
</dbReference>
<dbReference type="InterPro" id="IPR011010">
    <property type="entry name" value="DNA_brk_join_enz"/>
</dbReference>
<dbReference type="GO" id="GO:0003677">
    <property type="term" value="F:DNA binding"/>
    <property type="evidence" value="ECO:0007669"/>
    <property type="project" value="InterPro"/>
</dbReference>
<dbReference type="InterPro" id="IPR013762">
    <property type="entry name" value="Integrase-like_cat_sf"/>
</dbReference>
<keyword evidence="4" id="KW-1185">Reference proteome</keyword>